<dbReference type="SUPFAM" id="SSF55961">
    <property type="entry name" value="Bet v1-like"/>
    <property type="match status" value="1"/>
</dbReference>
<reference evidence="1 2" key="1">
    <citation type="journal article" date="2021" name="Nat. Commun.">
        <title>Genetic determinants of endophytism in the Arabidopsis root mycobiome.</title>
        <authorList>
            <person name="Mesny F."/>
            <person name="Miyauchi S."/>
            <person name="Thiergart T."/>
            <person name="Pickel B."/>
            <person name="Atanasova L."/>
            <person name="Karlsson M."/>
            <person name="Huettel B."/>
            <person name="Barry K.W."/>
            <person name="Haridas S."/>
            <person name="Chen C."/>
            <person name="Bauer D."/>
            <person name="Andreopoulos W."/>
            <person name="Pangilinan J."/>
            <person name="LaButti K."/>
            <person name="Riley R."/>
            <person name="Lipzen A."/>
            <person name="Clum A."/>
            <person name="Drula E."/>
            <person name="Henrissat B."/>
            <person name="Kohler A."/>
            <person name="Grigoriev I.V."/>
            <person name="Martin F.M."/>
            <person name="Hacquard S."/>
        </authorList>
    </citation>
    <scope>NUCLEOTIDE SEQUENCE [LARGE SCALE GENOMIC DNA]</scope>
    <source>
        <strain evidence="1 2">MPI-CAGE-CH-0241</strain>
    </source>
</reference>
<evidence type="ECO:0000313" key="1">
    <source>
        <dbReference type="EMBL" id="KAH6868920.1"/>
    </source>
</evidence>
<dbReference type="Gene3D" id="3.30.530.20">
    <property type="match status" value="1"/>
</dbReference>
<dbReference type="AlphaFoldDB" id="A0A9P8VRK3"/>
<dbReference type="InterPro" id="IPR019587">
    <property type="entry name" value="Polyketide_cyclase/dehydratase"/>
</dbReference>
<dbReference type="InterPro" id="IPR023393">
    <property type="entry name" value="START-like_dom_sf"/>
</dbReference>
<accession>A0A9P8VRK3</accession>
<comment type="caution">
    <text evidence="1">The sequence shown here is derived from an EMBL/GenBank/DDBJ whole genome shotgun (WGS) entry which is preliminary data.</text>
</comment>
<dbReference type="EMBL" id="JAGPYM010000084">
    <property type="protein sequence ID" value="KAH6868920.1"/>
    <property type="molecule type" value="Genomic_DNA"/>
</dbReference>
<dbReference type="Proteomes" id="UP000777438">
    <property type="component" value="Unassembled WGS sequence"/>
</dbReference>
<dbReference type="CDD" id="cd07821">
    <property type="entry name" value="PYR_PYL_RCAR_like"/>
    <property type="match status" value="1"/>
</dbReference>
<evidence type="ECO:0000313" key="2">
    <source>
        <dbReference type="Proteomes" id="UP000777438"/>
    </source>
</evidence>
<proteinExistence type="predicted"/>
<name>A0A9P8VRK3_9HYPO</name>
<keyword evidence="2" id="KW-1185">Reference proteome</keyword>
<dbReference type="Pfam" id="PF10604">
    <property type="entry name" value="Polyketide_cyc2"/>
    <property type="match status" value="1"/>
</dbReference>
<organism evidence="1 2">
    <name type="scientific">Thelonectria olida</name>
    <dbReference type="NCBI Taxonomy" id="1576542"/>
    <lineage>
        <taxon>Eukaryota</taxon>
        <taxon>Fungi</taxon>
        <taxon>Dikarya</taxon>
        <taxon>Ascomycota</taxon>
        <taxon>Pezizomycotina</taxon>
        <taxon>Sordariomycetes</taxon>
        <taxon>Hypocreomycetidae</taxon>
        <taxon>Hypocreales</taxon>
        <taxon>Nectriaceae</taxon>
        <taxon>Thelonectria</taxon>
    </lineage>
</organism>
<dbReference type="OrthoDB" id="4436220at2759"/>
<gene>
    <name evidence="1" type="ORF">B0T10DRAFT_419129</name>
</gene>
<protein>
    <submittedName>
        <fullName evidence="1">Uncharacterized protein</fullName>
    </submittedName>
</protein>
<sequence>MNTAKLVTEYASVVDAPAANIWAIVASWGCERVWMPNCTSSTLEGFGIGSVRDFAFSTRPGITTRETLEEINAADYPLRVRVDISTPKNAIQFGNIKLEPLNDKRTRVVWKGESSLDDAGLKGILDQMYEGFNNVISDFLKT</sequence>